<dbReference type="Gene3D" id="3.90.550.10">
    <property type="entry name" value="Spore Coat Polysaccharide Biosynthesis Protein SpsA, Chain A"/>
    <property type="match status" value="1"/>
</dbReference>
<accession>A0A923RHW3</accession>
<protein>
    <submittedName>
        <fullName evidence="2">Glycosyltransferase family 2 protein</fullName>
    </submittedName>
</protein>
<dbReference type="AlphaFoldDB" id="A0A923RHW3"/>
<dbReference type="InterPro" id="IPR011990">
    <property type="entry name" value="TPR-like_helical_dom_sf"/>
</dbReference>
<keyword evidence="3" id="KW-1185">Reference proteome</keyword>
<dbReference type="PANTHER" id="PTHR43630">
    <property type="entry name" value="POLY-BETA-1,6-N-ACETYL-D-GLUCOSAMINE SYNTHASE"/>
    <property type="match status" value="1"/>
</dbReference>
<dbReference type="SUPFAM" id="SSF48452">
    <property type="entry name" value="TPR-like"/>
    <property type="match status" value="1"/>
</dbReference>
<dbReference type="InterPro" id="IPR001173">
    <property type="entry name" value="Glyco_trans_2-like"/>
</dbReference>
<evidence type="ECO:0000313" key="3">
    <source>
        <dbReference type="Proteomes" id="UP000637359"/>
    </source>
</evidence>
<feature type="domain" description="Glycosyltransferase 2-like" evidence="1">
    <location>
        <begin position="5"/>
        <end position="142"/>
    </location>
</feature>
<dbReference type="CDD" id="cd02511">
    <property type="entry name" value="Beta4Glucosyltransferase"/>
    <property type="match status" value="1"/>
</dbReference>
<comment type="caution">
    <text evidence="2">The sequence shown here is derived from an EMBL/GenBank/DDBJ whole genome shotgun (WGS) entry which is preliminary data.</text>
</comment>
<dbReference type="EMBL" id="JACOOL010000003">
    <property type="protein sequence ID" value="MBC5636353.1"/>
    <property type="molecule type" value="Genomic_DNA"/>
</dbReference>
<dbReference type="Pfam" id="PF00535">
    <property type="entry name" value="Glycos_transf_2"/>
    <property type="match status" value="1"/>
</dbReference>
<proteinExistence type="predicted"/>
<sequence>MITISLCMIVKNEEEVLARCLDTVKDIVDEINIVDTGSSDKTVEIAKKYTDRVFYFEWIDDFAAARNESFKYATKDYILYLDADDVLLEEDQEKLKNLKKTLDPSVDSVSMYYNAGMDSYGNVTLTYRRNRLVKRSRNFQWKGDCHQYLEVYGKVINSDVAVTHKKISHSVGRNLSIYEKKLERGDTFTPRDYFYYGNELRENGYYEKAIENYNHNIEMKEGWIEDKVYACINKADCYRFLGKLDEEIASLYESFRFSKTPRPESCSRIGYYYQRNKEYQSAIYWYTLATELEDDFNKWSFTYPAYSTWYPHLQMCVCYYNLQDFKRSYYHNEKAREYRPDDERILFNKELLESKVSREVLEKEG</sequence>
<dbReference type="PANTHER" id="PTHR43630:SF2">
    <property type="entry name" value="GLYCOSYLTRANSFERASE"/>
    <property type="match status" value="1"/>
</dbReference>
<dbReference type="Proteomes" id="UP000637359">
    <property type="component" value="Unassembled WGS sequence"/>
</dbReference>
<dbReference type="InterPro" id="IPR029044">
    <property type="entry name" value="Nucleotide-diphossugar_trans"/>
</dbReference>
<evidence type="ECO:0000259" key="1">
    <source>
        <dbReference type="Pfam" id="PF00535"/>
    </source>
</evidence>
<organism evidence="2 3">
    <name type="scientific">Ornithinibacillus hominis</name>
    <dbReference type="NCBI Taxonomy" id="2763055"/>
    <lineage>
        <taxon>Bacteria</taxon>
        <taxon>Bacillati</taxon>
        <taxon>Bacillota</taxon>
        <taxon>Bacilli</taxon>
        <taxon>Bacillales</taxon>
        <taxon>Bacillaceae</taxon>
        <taxon>Ornithinibacillus</taxon>
    </lineage>
</organism>
<dbReference type="Gene3D" id="1.25.40.10">
    <property type="entry name" value="Tetratricopeptide repeat domain"/>
    <property type="match status" value="2"/>
</dbReference>
<dbReference type="SUPFAM" id="SSF53448">
    <property type="entry name" value="Nucleotide-diphospho-sugar transferases"/>
    <property type="match status" value="1"/>
</dbReference>
<evidence type="ECO:0000313" key="2">
    <source>
        <dbReference type="EMBL" id="MBC5636353.1"/>
    </source>
</evidence>
<reference evidence="2" key="1">
    <citation type="submission" date="2020-08" db="EMBL/GenBank/DDBJ databases">
        <title>Genome public.</title>
        <authorList>
            <person name="Liu C."/>
            <person name="Sun Q."/>
        </authorList>
    </citation>
    <scope>NUCLEOTIDE SEQUENCE</scope>
    <source>
        <strain evidence="2">BX22</strain>
    </source>
</reference>
<dbReference type="SMART" id="SM00028">
    <property type="entry name" value="TPR"/>
    <property type="match status" value="4"/>
</dbReference>
<gene>
    <name evidence="2" type="ORF">H8S33_05860</name>
</gene>
<dbReference type="RefSeq" id="WP_186869062.1">
    <property type="nucleotide sequence ID" value="NZ_JACOOL010000003.1"/>
</dbReference>
<name>A0A923RHW3_9BACI</name>
<dbReference type="InterPro" id="IPR019734">
    <property type="entry name" value="TPR_rpt"/>
</dbReference>